<comment type="cofactor">
    <cofactor evidence="3">
        <name>FAD</name>
        <dbReference type="ChEBI" id="CHEBI:57692"/>
    </cofactor>
</comment>
<protein>
    <recommendedName>
        <fullName evidence="6 7">Glucose-methanol-choline oxidoreductase N-terminal domain-containing protein</fullName>
    </recommendedName>
</protein>
<organism evidence="8 9">
    <name type="scientific">Psylliodes chrysocephalus</name>
    <dbReference type="NCBI Taxonomy" id="3402493"/>
    <lineage>
        <taxon>Eukaryota</taxon>
        <taxon>Metazoa</taxon>
        <taxon>Ecdysozoa</taxon>
        <taxon>Arthropoda</taxon>
        <taxon>Hexapoda</taxon>
        <taxon>Insecta</taxon>
        <taxon>Pterygota</taxon>
        <taxon>Neoptera</taxon>
        <taxon>Endopterygota</taxon>
        <taxon>Coleoptera</taxon>
        <taxon>Polyphaga</taxon>
        <taxon>Cucujiformia</taxon>
        <taxon>Chrysomeloidea</taxon>
        <taxon>Chrysomelidae</taxon>
        <taxon>Galerucinae</taxon>
        <taxon>Alticini</taxon>
        <taxon>Psylliodes</taxon>
    </lineage>
</organism>
<keyword evidence="9" id="KW-1185">Reference proteome</keyword>
<comment type="similarity">
    <text evidence="1 4">Belongs to the GMC oxidoreductase family.</text>
</comment>
<feature type="signal peptide" evidence="5">
    <location>
        <begin position="1"/>
        <end position="24"/>
    </location>
</feature>
<dbReference type="Gene3D" id="3.50.50.60">
    <property type="entry name" value="FAD/NAD(P)-binding domain"/>
    <property type="match status" value="1"/>
</dbReference>
<evidence type="ECO:0000259" key="6">
    <source>
        <dbReference type="PROSITE" id="PS00623"/>
    </source>
</evidence>
<dbReference type="InterPro" id="IPR012132">
    <property type="entry name" value="GMC_OxRdtase"/>
</dbReference>
<evidence type="ECO:0000256" key="3">
    <source>
        <dbReference type="PIRSR" id="PIRSR000137-2"/>
    </source>
</evidence>
<evidence type="ECO:0000259" key="7">
    <source>
        <dbReference type="PROSITE" id="PS00624"/>
    </source>
</evidence>
<dbReference type="SUPFAM" id="SSF54373">
    <property type="entry name" value="FAD-linked reductases, C-terminal domain"/>
    <property type="match status" value="1"/>
</dbReference>
<dbReference type="GO" id="GO:0050660">
    <property type="term" value="F:flavin adenine dinucleotide binding"/>
    <property type="evidence" value="ECO:0007669"/>
    <property type="project" value="InterPro"/>
</dbReference>
<keyword evidence="4" id="KW-0285">Flavoprotein</keyword>
<reference evidence="8" key="1">
    <citation type="submission" date="2022-01" db="EMBL/GenBank/DDBJ databases">
        <authorList>
            <person name="King R."/>
        </authorList>
    </citation>
    <scope>NUCLEOTIDE SEQUENCE</scope>
</reference>
<evidence type="ECO:0000313" key="8">
    <source>
        <dbReference type="EMBL" id="CAH1113137.1"/>
    </source>
</evidence>
<dbReference type="Pfam" id="PF05199">
    <property type="entry name" value="GMC_oxred_C"/>
    <property type="match status" value="1"/>
</dbReference>
<gene>
    <name evidence="8" type="ORF">PSYICH_LOCUS13501</name>
</gene>
<feature type="active site" description="Proton donor" evidence="2">
    <location>
        <position position="557"/>
    </location>
</feature>
<dbReference type="Proteomes" id="UP001153636">
    <property type="component" value="Chromosome 7"/>
</dbReference>
<evidence type="ECO:0000256" key="4">
    <source>
        <dbReference type="RuleBase" id="RU003968"/>
    </source>
</evidence>
<feature type="chain" id="PRO_5040305688" description="Glucose-methanol-choline oxidoreductase N-terminal domain-containing protein" evidence="5">
    <location>
        <begin position="25"/>
        <end position="623"/>
    </location>
</feature>
<dbReference type="PROSITE" id="PS00623">
    <property type="entry name" value="GMC_OXRED_1"/>
    <property type="match status" value="1"/>
</dbReference>
<dbReference type="Pfam" id="PF00732">
    <property type="entry name" value="GMC_oxred_N"/>
    <property type="match status" value="1"/>
</dbReference>
<feature type="domain" description="Glucose-methanol-choline oxidoreductase N-terminal" evidence="7">
    <location>
        <begin position="315"/>
        <end position="329"/>
    </location>
</feature>
<dbReference type="OrthoDB" id="269227at2759"/>
<sequence>MNQRQMIWLFFTLALFVHSPIANGQGYVFLGDLITFIINFTRIQSSIFPLYPDFEESDDHYDFIVIGSGPSGTVLANRLTTNPKVRVLLLENGEEASAITDIPILAGALGPTKYNYGYRTQPQPGFCRGCTKKSIAWEHGNALGGSSIINYMLYVRGNRRDYDRWADLGNPGWSYDDLLPYFIKVEDSHVAKGEPGYRGTGGYLTVNDVKWHTKLRDVYVEACQELGYKYVDYNGKEQIGVSNIQATTRSGLRCSAEKSYLRPVRNRSNLKIKTQSKVTKILIDPNTKVAYGVEYYHKNKPYNAFATKEVLCSAGALNSPQVLMLSGIGPRDQLEPLDIPVIKELPVGKKMYDHATFPAIIYQFNESIAINTIAELANPLTYLEFPFGDGILTSPGGVEAVTYVKVNISTDPDPLYPDIELLMVGGSLASDFGTIFRKMFNVPPLIFNKIFKPLIGKFVYQVTPILLHPKSYGSIQLKSKSPFDPPLFFANYFDHPEDIKIFIAGIREFQRINTAPSFARYNTKLVTTPIPGCETETFDTDEYWECGLRTIIGSYYHQVATCKMGPSDDIEAVVDNELRVYGIKNLRVVDTSVIPIPPSSHNVAPAYVIGEKAADLIKKTWNI</sequence>
<dbReference type="InterPro" id="IPR007867">
    <property type="entry name" value="GMC_OxRtase_C"/>
</dbReference>
<dbReference type="EMBL" id="OV651819">
    <property type="protein sequence ID" value="CAH1113137.1"/>
    <property type="molecule type" value="Genomic_DNA"/>
</dbReference>
<dbReference type="Gene3D" id="3.30.560.10">
    <property type="entry name" value="Glucose Oxidase, domain 3"/>
    <property type="match status" value="1"/>
</dbReference>
<keyword evidence="3 4" id="KW-0274">FAD</keyword>
<evidence type="ECO:0000256" key="2">
    <source>
        <dbReference type="PIRSR" id="PIRSR000137-1"/>
    </source>
</evidence>
<dbReference type="SUPFAM" id="SSF51905">
    <property type="entry name" value="FAD/NAD(P)-binding domain"/>
    <property type="match status" value="1"/>
</dbReference>
<dbReference type="PANTHER" id="PTHR11552">
    <property type="entry name" value="GLUCOSE-METHANOL-CHOLINE GMC OXIDOREDUCTASE"/>
    <property type="match status" value="1"/>
</dbReference>
<evidence type="ECO:0000313" key="9">
    <source>
        <dbReference type="Proteomes" id="UP001153636"/>
    </source>
</evidence>
<dbReference type="PROSITE" id="PS00624">
    <property type="entry name" value="GMC_OXRED_2"/>
    <property type="match status" value="1"/>
</dbReference>
<keyword evidence="5" id="KW-0732">Signal</keyword>
<dbReference type="InterPro" id="IPR000172">
    <property type="entry name" value="GMC_OxRdtase_N"/>
</dbReference>
<dbReference type="GO" id="GO:0016614">
    <property type="term" value="F:oxidoreductase activity, acting on CH-OH group of donors"/>
    <property type="evidence" value="ECO:0007669"/>
    <property type="project" value="InterPro"/>
</dbReference>
<feature type="binding site" evidence="3">
    <location>
        <position position="278"/>
    </location>
    <ligand>
        <name>FAD</name>
        <dbReference type="ChEBI" id="CHEBI:57692"/>
    </ligand>
</feature>
<evidence type="ECO:0000256" key="5">
    <source>
        <dbReference type="SAM" id="SignalP"/>
    </source>
</evidence>
<accession>A0A9P0GJF8</accession>
<dbReference type="PANTHER" id="PTHR11552:SF208">
    <property type="entry name" value="RE36204P-RELATED"/>
    <property type="match status" value="1"/>
</dbReference>
<proteinExistence type="inferred from homology"/>
<name>A0A9P0GJF8_9CUCU</name>
<evidence type="ECO:0000256" key="1">
    <source>
        <dbReference type="ARBA" id="ARBA00010790"/>
    </source>
</evidence>
<feature type="domain" description="Glucose-methanol-choline oxidoreductase N-terminal" evidence="6">
    <location>
        <begin position="140"/>
        <end position="163"/>
    </location>
</feature>
<dbReference type="PIRSF" id="PIRSF000137">
    <property type="entry name" value="Alcohol_oxidase"/>
    <property type="match status" value="1"/>
</dbReference>
<dbReference type="AlphaFoldDB" id="A0A9P0GJF8"/>
<feature type="active site" description="Proton acceptor" evidence="2">
    <location>
        <position position="601"/>
    </location>
</feature>
<dbReference type="InterPro" id="IPR036188">
    <property type="entry name" value="FAD/NAD-bd_sf"/>
</dbReference>
<feature type="binding site" evidence="3">
    <location>
        <position position="555"/>
    </location>
    <ligand>
        <name>substrate</name>
    </ligand>
</feature>